<evidence type="ECO:0000256" key="1">
    <source>
        <dbReference type="ARBA" id="ARBA00022741"/>
    </source>
</evidence>
<dbReference type="Pfam" id="PF13538">
    <property type="entry name" value="UvrD_C_2"/>
    <property type="match status" value="1"/>
</dbReference>
<dbReference type="PANTHER" id="PTHR43788">
    <property type="entry name" value="DNA2/NAM7 HELICASE FAMILY MEMBER"/>
    <property type="match status" value="1"/>
</dbReference>
<dbReference type="Pfam" id="PF13604">
    <property type="entry name" value="AAA_30"/>
    <property type="match status" value="1"/>
</dbReference>
<dbReference type="CDD" id="cd17933">
    <property type="entry name" value="DEXSc_RecD-like"/>
    <property type="match status" value="1"/>
</dbReference>
<evidence type="ECO:0000313" key="6">
    <source>
        <dbReference type="EMBL" id="QOV08210.1"/>
    </source>
</evidence>
<dbReference type="Gene3D" id="3.40.50.300">
    <property type="entry name" value="P-loop containing nucleotide triphosphate hydrolases"/>
    <property type="match status" value="2"/>
</dbReference>
<dbReference type="InterPro" id="IPR041451">
    <property type="entry name" value="RecD2_SH13"/>
</dbReference>
<dbReference type="InterPro" id="IPR027785">
    <property type="entry name" value="UvrD-like_helicase_C"/>
</dbReference>
<evidence type="ECO:0000259" key="4">
    <source>
        <dbReference type="Pfam" id="PF14490"/>
    </source>
</evidence>
<name>A0A7S6RB82_9CAUD</name>
<dbReference type="Pfam" id="PF18335">
    <property type="entry name" value="SH3_13"/>
    <property type="match status" value="1"/>
</dbReference>
<feature type="domain" description="UvrD-like helicase C-terminal" evidence="3">
    <location>
        <begin position="660"/>
        <end position="706"/>
    </location>
</feature>
<evidence type="ECO:0000313" key="7">
    <source>
        <dbReference type="Proteomes" id="UP000594029"/>
    </source>
</evidence>
<dbReference type="PANTHER" id="PTHR43788:SF6">
    <property type="entry name" value="DNA HELICASE B"/>
    <property type="match status" value="1"/>
</dbReference>
<keyword evidence="1" id="KW-0547">Nucleotide-binding</keyword>
<gene>
    <name evidence="6" type="ORF">Kirov_11</name>
</gene>
<dbReference type="SUPFAM" id="SSF52540">
    <property type="entry name" value="P-loop containing nucleoside triphosphate hydrolases"/>
    <property type="match status" value="2"/>
</dbReference>
<proteinExistence type="predicted"/>
<organism evidence="6 7">
    <name type="scientific">Bacillus phage Kirov</name>
    <dbReference type="NCBI Taxonomy" id="2783539"/>
    <lineage>
        <taxon>Viruses</taxon>
        <taxon>Duplodnaviria</taxon>
        <taxon>Heunggongvirae</taxon>
        <taxon>Uroviricota</taxon>
        <taxon>Caudoviricetes</taxon>
        <taxon>Andregratiavirinae</taxon>
        <taxon>Kirovvirus</taxon>
        <taxon>Kirovvirus kirov</taxon>
    </lineage>
</organism>
<dbReference type="GO" id="GO:0005524">
    <property type="term" value="F:ATP binding"/>
    <property type="evidence" value="ECO:0007669"/>
    <property type="project" value="UniProtKB-KW"/>
</dbReference>
<reference evidence="6 7" key="1">
    <citation type="submission" date="2020-10" db="EMBL/GenBank/DDBJ databases">
        <authorList>
            <person name="Kazantseva O.A."/>
            <person name="Piligrimova E.G."/>
            <person name="Shadrin A.M."/>
        </authorList>
    </citation>
    <scope>NUCLEOTIDE SEQUENCE [LARGE SCALE GENOMIC DNA]</scope>
</reference>
<keyword evidence="6" id="KW-0378">Hydrolase</keyword>
<accession>A0A7S6RB82</accession>
<feature type="domain" description="ATP-dependent RecD2 DNA helicase-like helix-hairpin-helix" evidence="4">
    <location>
        <begin position="158"/>
        <end position="244"/>
    </location>
</feature>
<feature type="domain" description="ATP-dependent RecD2 DNA helicase SH3" evidence="5">
    <location>
        <begin position="567"/>
        <end position="642"/>
    </location>
</feature>
<dbReference type="Pfam" id="PF14490">
    <property type="entry name" value="HHH_RecD2"/>
    <property type="match status" value="1"/>
</dbReference>
<evidence type="ECO:0000259" key="5">
    <source>
        <dbReference type="Pfam" id="PF18335"/>
    </source>
</evidence>
<dbReference type="CDD" id="cd18809">
    <property type="entry name" value="SF1_C_RecD"/>
    <property type="match status" value="1"/>
</dbReference>
<keyword evidence="7" id="KW-1185">Reference proteome</keyword>
<evidence type="ECO:0000259" key="3">
    <source>
        <dbReference type="Pfam" id="PF13538"/>
    </source>
</evidence>
<evidence type="ECO:0000256" key="2">
    <source>
        <dbReference type="ARBA" id="ARBA00022840"/>
    </source>
</evidence>
<keyword evidence="6" id="KW-0347">Helicase</keyword>
<dbReference type="InterPro" id="IPR027417">
    <property type="entry name" value="P-loop_NTPase"/>
</dbReference>
<dbReference type="Gene3D" id="1.10.10.2220">
    <property type="match status" value="1"/>
</dbReference>
<dbReference type="GO" id="GO:0003678">
    <property type="term" value="F:DNA helicase activity"/>
    <property type="evidence" value="ECO:0007669"/>
    <property type="project" value="UniProtKB-ARBA"/>
</dbReference>
<dbReference type="Gene3D" id="2.30.30.940">
    <property type="match status" value="1"/>
</dbReference>
<dbReference type="EMBL" id="MW084976">
    <property type="protein sequence ID" value="QOV08210.1"/>
    <property type="molecule type" value="Genomic_DNA"/>
</dbReference>
<dbReference type="Proteomes" id="UP000594029">
    <property type="component" value="Segment"/>
</dbReference>
<protein>
    <submittedName>
        <fullName evidence="6">RecD-like DNA helicase</fullName>
    </submittedName>
</protein>
<dbReference type="InterPro" id="IPR029493">
    <property type="entry name" value="RecD2-like_HHH"/>
</dbReference>
<dbReference type="InterPro" id="IPR050534">
    <property type="entry name" value="Coronavir_polyprotein_1ab"/>
</dbReference>
<sequence length="764" mass="86681">MSNTVEIRITPTQEMFFNEEDSYGIYRCDVNLDDIKKITDKDWTLTRYGNISFKGFCPSLEIGAEYIANITADTASTYAGSYLLESIKQDKPITVEQQRHFLKSILTESQAQNIFDVYGNGEDIIGMIQDGTFDYKSVKGLGDKTFEKLREKVLTNLDMSEILAFLSKYGIKYNMIAKLVKEYKNPQIVIDKINKNPYLLTEIKGVGFKKADEIAKAVGHEMTSKFRIDSCFKFIVGEENMNGNSWIGHKQLTNKAIELLNIPKKLIDARLEEGADGIIVKDDRYTTKAVYEAEKYVARKITEFRSRSKQLFTDEELNKLLDDYCERNDVELEENQRQFFFDWNNNAVLLLVGGGGMGKSWLQRILLELIDTKHLRTALLAPTGKASKVMSGYTGREASTIHRKAGVFDNEEDANKNITEDVIIVDESSMCDIFILSKFFNAITNTSARVLFVGDDFQLPSVGVGNFLYDVIHSNSVTVSRLKKVFRQKDGGILEVATKVRNGKRFLNDTDEGRIPFGRDCVFHLVDQQYVKDGILYHYKNVVKRFNPDDVVVLSPTKKGKLGTVEINKELQKIVNPARATRKEKEFGKREKIMYRVGDAVMNTVNTYQIETIDGGVADIFNGDTGKIIDIDEVQKCVIVDFEGVVVKVRFENVLNSLLHCWATTIHKSQGSQYKVVIVVIDKSMKFQLNANLIYTGISRAKDCLLVLGQAEAVNHGIGKFANMERRSFLQEMIDMYNGNPNAEAELLADSYRESDDEEEDCFE</sequence>
<keyword evidence="2" id="KW-0067">ATP-binding</keyword>